<sequence length="122" mass="13458">MSNLDSPAIKSIAPALTRGLKVLEYIARSDERQTLTAIAKELEIAMSSAHSLCKTLQADGYIERFSDGTFDLTLKVLDLASSKINKYDLVQHFYDSCDEIPIIRENAAVISVLDGSDVFWGC</sequence>
<organism evidence="2 3">
    <name type="scientific">Sinorhizobium fredii (strain HH103)</name>
    <dbReference type="NCBI Taxonomy" id="1117943"/>
    <lineage>
        <taxon>Bacteria</taxon>
        <taxon>Pseudomonadati</taxon>
        <taxon>Pseudomonadota</taxon>
        <taxon>Alphaproteobacteria</taxon>
        <taxon>Hyphomicrobiales</taxon>
        <taxon>Rhizobiaceae</taxon>
        <taxon>Sinorhizobium/Ensifer group</taxon>
        <taxon>Sinorhizobium</taxon>
    </lineage>
</organism>
<dbReference type="KEGG" id="sfh:SFHH103_06516"/>
<dbReference type="GO" id="GO:0003677">
    <property type="term" value="F:DNA binding"/>
    <property type="evidence" value="ECO:0007669"/>
    <property type="project" value="InterPro"/>
</dbReference>
<dbReference type="InterPro" id="IPR036390">
    <property type="entry name" value="WH_DNA-bd_sf"/>
</dbReference>
<geneLocation type="plasmid" evidence="2 3">
    <name>pSfHH103e</name>
</geneLocation>
<gene>
    <name evidence="2" type="ordered locus">SFHH103_06516</name>
</gene>
<dbReference type="PANTHER" id="PTHR30136:SF24">
    <property type="entry name" value="HTH-TYPE TRANSCRIPTIONAL REPRESSOR ALLR"/>
    <property type="match status" value="1"/>
</dbReference>
<dbReference type="RefSeq" id="WP_014332613.1">
    <property type="nucleotide sequence ID" value="NC_016815.1"/>
</dbReference>
<reference evidence="2 3" key="1">
    <citation type="journal article" date="2012" name="J. Bacteriol.">
        <title>Genome sequence of the soybean symbiont Sinorhizobium fredii HH103.</title>
        <authorList>
            <person name="Weidner S."/>
            <person name="Becker A."/>
            <person name="Bonilla I."/>
            <person name="Jaenicke S."/>
            <person name="Lloret J."/>
            <person name="Margaret I."/>
            <person name="Puhler A."/>
            <person name="Ruiz-Sainz J.E."/>
            <person name="Schneiker-Bekel S."/>
            <person name="Szczepanowski R."/>
            <person name="Vinardell J.M."/>
            <person name="Zehner S."/>
            <person name="Gottfert M."/>
        </authorList>
    </citation>
    <scope>NUCLEOTIDE SEQUENCE [LARGE SCALE GENOMIC DNA]</scope>
    <source>
        <strain evidence="2 3">HH103</strain>
        <plasmid evidence="3">pSfHH103e</plasmid>
    </source>
</reference>
<dbReference type="Gene3D" id="1.10.10.10">
    <property type="entry name" value="Winged helix-like DNA-binding domain superfamily/Winged helix DNA-binding domain"/>
    <property type="match status" value="1"/>
</dbReference>
<dbReference type="InterPro" id="IPR050707">
    <property type="entry name" value="HTH_MetabolicPath_Reg"/>
</dbReference>
<feature type="domain" description="HTH iclR-type" evidence="1">
    <location>
        <begin position="13"/>
        <end position="74"/>
    </location>
</feature>
<proteinExistence type="predicted"/>
<dbReference type="Pfam" id="PF09339">
    <property type="entry name" value="HTH_IclR"/>
    <property type="match status" value="1"/>
</dbReference>
<dbReference type="SMART" id="SM00346">
    <property type="entry name" value="HTH_ICLR"/>
    <property type="match status" value="1"/>
</dbReference>
<dbReference type="PROSITE" id="PS51077">
    <property type="entry name" value="HTH_ICLR"/>
    <property type="match status" value="1"/>
</dbReference>
<dbReference type="InterPro" id="IPR005471">
    <property type="entry name" value="Tscrpt_reg_IclR_N"/>
</dbReference>
<protein>
    <recommendedName>
        <fullName evidence="1">HTH iclR-type domain-containing protein</fullName>
    </recommendedName>
</protein>
<dbReference type="SUPFAM" id="SSF46785">
    <property type="entry name" value="Winged helix' DNA-binding domain"/>
    <property type="match status" value="1"/>
</dbReference>
<dbReference type="Proteomes" id="UP000007735">
    <property type="component" value="Plasmid pSfHH103e"/>
</dbReference>
<dbReference type="GO" id="GO:0003700">
    <property type="term" value="F:DNA-binding transcription factor activity"/>
    <property type="evidence" value="ECO:0007669"/>
    <property type="project" value="TreeGrafter"/>
</dbReference>
<accession>G9AIU3</accession>
<evidence type="ECO:0000259" key="1">
    <source>
        <dbReference type="PROSITE" id="PS51077"/>
    </source>
</evidence>
<keyword evidence="2" id="KW-0614">Plasmid</keyword>
<dbReference type="PATRIC" id="fig|380.5.peg.6059"/>
<name>G9AIU3_SINF1</name>
<dbReference type="EMBL" id="HE616899">
    <property type="protein sequence ID" value="CCF00975.1"/>
    <property type="molecule type" value="Genomic_DNA"/>
</dbReference>
<evidence type="ECO:0000313" key="3">
    <source>
        <dbReference type="Proteomes" id="UP000007735"/>
    </source>
</evidence>
<dbReference type="GO" id="GO:0045892">
    <property type="term" value="P:negative regulation of DNA-templated transcription"/>
    <property type="evidence" value="ECO:0007669"/>
    <property type="project" value="TreeGrafter"/>
</dbReference>
<evidence type="ECO:0000313" key="2">
    <source>
        <dbReference type="EMBL" id="CCF00975.1"/>
    </source>
</evidence>
<dbReference type="InterPro" id="IPR036388">
    <property type="entry name" value="WH-like_DNA-bd_sf"/>
</dbReference>
<dbReference type="PANTHER" id="PTHR30136">
    <property type="entry name" value="HELIX-TURN-HELIX TRANSCRIPTIONAL REGULATOR, ICLR FAMILY"/>
    <property type="match status" value="1"/>
</dbReference>
<dbReference type="HOGENOM" id="CLU_2024856_0_0_5"/>
<dbReference type="AlphaFoldDB" id="G9AIU3"/>